<proteinExistence type="predicted"/>
<evidence type="ECO:0000313" key="5">
    <source>
        <dbReference type="EMBL" id="MCW1933161.1"/>
    </source>
</evidence>
<feature type="transmembrane region" description="Helical" evidence="4">
    <location>
        <begin position="233"/>
        <end position="254"/>
    </location>
</feature>
<comment type="caution">
    <text evidence="5">The sequence shown here is derived from an EMBL/GenBank/DDBJ whole genome shotgun (WGS) entry which is preliminary data.</text>
</comment>
<gene>
    <name evidence="5" type="ORF">OKW52_13060</name>
</gene>
<evidence type="ECO:0000313" key="6">
    <source>
        <dbReference type="Proteomes" id="UP001208938"/>
    </source>
</evidence>
<dbReference type="Gene3D" id="1.20.1250.20">
    <property type="entry name" value="MFS general substrate transporter like domains"/>
    <property type="match status" value="1"/>
</dbReference>
<dbReference type="Proteomes" id="UP001208938">
    <property type="component" value="Unassembled WGS sequence"/>
</dbReference>
<feature type="transmembrane region" description="Helical" evidence="4">
    <location>
        <begin position="72"/>
        <end position="88"/>
    </location>
</feature>
<feature type="transmembrane region" description="Helical" evidence="4">
    <location>
        <begin position="128"/>
        <end position="146"/>
    </location>
</feature>
<dbReference type="RefSeq" id="WP_127103838.1">
    <property type="nucleotide sequence ID" value="NZ_JAPDFL010000001.1"/>
</dbReference>
<feature type="transmembrane region" description="Helical" evidence="4">
    <location>
        <begin position="261"/>
        <end position="281"/>
    </location>
</feature>
<feature type="transmembrane region" description="Helical" evidence="4">
    <location>
        <begin position="321"/>
        <end position="340"/>
    </location>
</feature>
<feature type="transmembrane region" description="Helical" evidence="4">
    <location>
        <begin position="43"/>
        <end position="65"/>
    </location>
</feature>
<organism evidence="5 6">
    <name type="scientific">Pararhodobacter zhoushanensis</name>
    <dbReference type="NCBI Taxonomy" id="2479545"/>
    <lineage>
        <taxon>Bacteria</taxon>
        <taxon>Pseudomonadati</taxon>
        <taxon>Pseudomonadota</taxon>
        <taxon>Alphaproteobacteria</taxon>
        <taxon>Rhodobacterales</taxon>
        <taxon>Paracoccaceae</taxon>
        <taxon>Pararhodobacter</taxon>
    </lineage>
</organism>
<dbReference type="InterPro" id="IPR036259">
    <property type="entry name" value="MFS_trans_sf"/>
</dbReference>
<feature type="transmembrane region" description="Helical" evidence="4">
    <location>
        <begin position="346"/>
        <end position="365"/>
    </location>
</feature>
<reference evidence="5 6" key="1">
    <citation type="submission" date="2022-10" db="EMBL/GenBank/DDBJ databases">
        <title>Pararhodobacter sp. nov., isolated from marine algae.</title>
        <authorList>
            <person name="Choi B.J."/>
            <person name="Kim J.M."/>
            <person name="Lee J.K."/>
            <person name="Choi D.G."/>
            <person name="Jeon C.O."/>
        </authorList>
    </citation>
    <scope>NUCLEOTIDE SEQUENCE [LARGE SCALE GENOMIC DNA]</scope>
    <source>
        <strain evidence="5 6">ZQ420</strain>
    </source>
</reference>
<protein>
    <submittedName>
        <fullName evidence="5">MFS transporter</fullName>
    </submittedName>
</protein>
<evidence type="ECO:0000256" key="3">
    <source>
        <dbReference type="ARBA" id="ARBA00023136"/>
    </source>
</evidence>
<accession>A0ABT3H029</accession>
<keyword evidence="3 4" id="KW-0472">Membrane</keyword>
<dbReference type="Pfam" id="PF07690">
    <property type="entry name" value="MFS_1"/>
    <property type="match status" value="1"/>
</dbReference>
<evidence type="ECO:0000256" key="1">
    <source>
        <dbReference type="ARBA" id="ARBA00022692"/>
    </source>
</evidence>
<dbReference type="SUPFAM" id="SSF103473">
    <property type="entry name" value="MFS general substrate transporter"/>
    <property type="match status" value="1"/>
</dbReference>
<evidence type="ECO:0000256" key="4">
    <source>
        <dbReference type="SAM" id="Phobius"/>
    </source>
</evidence>
<feature type="transmembrane region" description="Helical" evidence="4">
    <location>
        <begin position="152"/>
        <end position="178"/>
    </location>
</feature>
<dbReference type="EMBL" id="JAPDFL010000001">
    <property type="protein sequence ID" value="MCW1933161.1"/>
    <property type="molecule type" value="Genomic_DNA"/>
</dbReference>
<name>A0ABT3H029_9RHOB</name>
<feature type="transmembrane region" description="Helical" evidence="4">
    <location>
        <begin position="198"/>
        <end position="221"/>
    </location>
</feature>
<evidence type="ECO:0000256" key="2">
    <source>
        <dbReference type="ARBA" id="ARBA00022989"/>
    </source>
</evidence>
<feature type="transmembrane region" description="Helical" evidence="4">
    <location>
        <begin position="94"/>
        <end position="116"/>
    </location>
</feature>
<keyword evidence="2 4" id="KW-1133">Transmembrane helix</keyword>
<keyword evidence="1 4" id="KW-0812">Transmembrane</keyword>
<feature type="transmembrane region" description="Helical" evidence="4">
    <location>
        <begin position="287"/>
        <end position="309"/>
    </location>
</feature>
<sequence>MKLGIMGVAALLVAHVAGMLDLVALPVWVGALRDRFGFSLQQAGALPTLFLLGAVLASVLFAARVNRLSHKLVATLGFAVAAAAFLAASTQTGFGVLAVLHVVAGVAVGSGLSMVHGAIGRSQNPHRLFAMAGICLGIFAVVFLGAVPQLLIAFGGAAMFVCFGALMAVAAVTSLLFFPKTDLVEMPSQLPPLSRPVWFLIFGISLMTFNQAMVFSFVEVIGGVRGFPVESVLAVLIAMGLVNLVFPAPLAIFLEKRVSAYRVVLVGPMVQAALALVVTMVTVLPVWAPSAAVFVAVQIFTHTFAFGLLARIDRTGRAVSATPAMLMIGAALGPFIGGALSQNFGFPALGIAAVVVAAVSCFFFAQSKART</sequence>
<dbReference type="InterPro" id="IPR011701">
    <property type="entry name" value="MFS"/>
</dbReference>
<keyword evidence="6" id="KW-1185">Reference proteome</keyword>